<feature type="region of interest" description="Disordered" evidence="1">
    <location>
        <begin position="144"/>
        <end position="180"/>
    </location>
</feature>
<gene>
    <name evidence="2" type="ORF">THAOC_21630</name>
</gene>
<evidence type="ECO:0000313" key="3">
    <source>
        <dbReference type="Proteomes" id="UP000266841"/>
    </source>
</evidence>
<sequence>MNAPQSYRVFVLFRKSDSHTSEAQRKGRSGNGVGSLPPRGLQLMSLLLRQSSPHRNMCTPRPSRPLSSRPPYPIDTPQILLRFGWSYWSSSGALRAACVLRRYECRSECSEFLPFACRRGFGVGPRGRQLGNWECAERAMTSHSRSRVTGYRQEKPKDSHRASARQLRGPSVQKWEFAGQ</sequence>
<feature type="region of interest" description="Disordered" evidence="1">
    <location>
        <begin position="18"/>
        <end position="37"/>
    </location>
</feature>
<reference evidence="2 3" key="1">
    <citation type="journal article" date="2012" name="Genome Biol.">
        <title>Genome and low-iron response of an oceanic diatom adapted to chronic iron limitation.</title>
        <authorList>
            <person name="Lommer M."/>
            <person name="Specht M."/>
            <person name="Roy A.S."/>
            <person name="Kraemer L."/>
            <person name="Andreson R."/>
            <person name="Gutowska M.A."/>
            <person name="Wolf J."/>
            <person name="Bergner S.V."/>
            <person name="Schilhabel M.B."/>
            <person name="Klostermeier U.C."/>
            <person name="Beiko R.G."/>
            <person name="Rosenstiel P."/>
            <person name="Hippler M."/>
            <person name="Laroche J."/>
        </authorList>
    </citation>
    <scope>NUCLEOTIDE SEQUENCE [LARGE SCALE GENOMIC DNA]</scope>
    <source>
        <strain evidence="2 3">CCMP1005</strain>
    </source>
</reference>
<name>K0S0Q7_THAOC</name>
<evidence type="ECO:0000313" key="2">
    <source>
        <dbReference type="EMBL" id="EJK58264.1"/>
    </source>
</evidence>
<organism evidence="2 3">
    <name type="scientific">Thalassiosira oceanica</name>
    <name type="common">Marine diatom</name>
    <dbReference type="NCBI Taxonomy" id="159749"/>
    <lineage>
        <taxon>Eukaryota</taxon>
        <taxon>Sar</taxon>
        <taxon>Stramenopiles</taxon>
        <taxon>Ochrophyta</taxon>
        <taxon>Bacillariophyta</taxon>
        <taxon>Coscinodiscophyceae</taxon>
        <taxon>Thalassiosirophycidae</taxon>
        <taxon>Thalassiosirales</taxon>
        <taxon>Thalassiosiraceae</taxon>
        <taxon>Thalassiosira</taxon>
    </lineage>
</organism>
<feature type="compositionally biased region" description="Basic and acidic residues" evidence="1">
    <location>
        <begin position="152"/>
        <end position="161"/>
    </location>
</feature>
<keyword evidence="3" id="KW-1185">Reference proteome</keyword>
<protein>
    <submittedName>
        <fullName evidence="2">Uncharacterized protein</fullName>
    </submittedName>
</protein>
<dbReference type="EMBL" id="AGNL01025747">
    <property type="protein sequence ID" value="EJK58264.1"/>
    <property type="molecule type" value="Genomic_DNA"/>
</dbReference>
<evidence type="ECO:0000256" key="1">
    <source>
        <dbReference type="SAM" id="MobiDB-lite"/>
    </source>
</evidence>
<dbReference type="Proteomes" id="UP000266841">
    <property type="component" value="Unassembled WGS sequence"/>
</dbReference>
<proteinExistence type="predicted"/>
<dbReference type="AlphaFoldDB" id="K0S0Q7"/>
<accession>K0S0Q7</accession>
<comment type="caution">
    <text evidence="2">The sequence shown here is derived from an EMBL/GenBank/DDBJ whole genome shotgun (WGS) entry which is preliminary data.</text>
</comment>